<evidence type="ECO:0000256" key="2">
    <source>
        <dbReference type="SAM" id="SignalP"/>
    </source>
</evidence>
<name>A0ABT2ZF39_9RHOB</name>
<gene>
    <name evidence="3" type="ORF">OEW28_13815</name>
</gene>
<dbReference type="EMBL" id="JAOWKY010000004">
    <property type="protein sequence ID" value="MCV2869706.1"/>
    <property type="molecule type" value="Genomic_DNA"/>
</dbReference>
<reference evidence="3 4" key="1">
    <citation type="submission" date="2022-10" db="EMBL/GenBank/DDBJ databases">
        <title>Defluviimonas sp. nov., isolated from ocean surface water.</title>
        <authorList>
            <person name="He W."/>
            <person name="Wang L."/>
            <person name="Zhang D.-F."/>
        </authorList>
    </citation>
    <scope>NUCLEOTIDE SEQUENCE [LARGE SCALE GENOMIC DNA]</scope>
    <source>
        <strain evidence="3 4">WL0002</strain>
    </source>
</reference>
<organism evidence="3 4">
    <name type="scientific">Albidovulum marisflavi</name>
    <dbReference type="NCBI Taxonomy" id="2984159"/>
    <lineage>
        <taxon>Bacteria</taxon>
        <taxon>Pseudomonadati</taxon>
        <taxon>Pseudomonadota</taxon>
        <taxon>Alphaproteobacteria</taxon>
        <taxon>Rhodobacterales</taxon>
        <taxon>Paracoccaceae</taxon>
        <taxon>Albidovulum</taxon>
    </lineage>
</organism>
<comment type="caution">
    <text evidence="3">The sequence shown here is derived from an EMBL/GenBank/DDBJ whole genome shotgun (WGS) entry which is preliminary data.</text>
</comment>
<evidence type="ECO:0000313" key="3">
    <source>
        <dbReference type="EMBL" id="MCV2869706.1"/>
    </source>
</evidence>
<keyword evidence="4" id="KW-1185">Reference proteome</keyword>
<sequence length="160" mass="16987">MFRKLMLTSAFAAFSAAGVLASSTPALAITTEEVISGLQAQGYTNIEVKVGPSQIKAEASNGTDKLEVIFDKETGDVLKSEIYEGQGSDVDSGIEIENEGQDFLDDDDDDDRSGDDDDDDDDDSDDDDDDDDSDDDDDDDDNGGSGSGHDENDDHGGDDD</sequence>
<evidence type="ECO:0000256" key="1">
    <source>
        <dbReference type="SAM" id="MobiDB-lite"/>
    </source>
</evidence>
<dbReference type="RefSeq" id="WP_263735384.1">
    <property type="nucleotide sequence ID" value="NZ_JAOWKY010000004.1"/>
</dbReference>
<feature type="compositionally biased region" description="Basic and acidic residues" evidence="1">
    <location>
        <begin position="148"/>
        <end position="160"/>
    </location>
</feature>
<dbReference type="Proteomes" id="UP001652542">
    <property type="component" value="Unassembled WGS sequence"/>
</dbReference>
<proteinExistence type="predicted"/>
<feature type="chain" id="PRO_5045249142" evidence="2">
    <location>
        <begin position="29"/>
        <end position="160"/>
    </location>
</feature>
<keyword evidence="2" id="KW-0732">Signal</keyword>
<evidence type="ECO:0000313" key="4">
    <source>
        <dbReference type="Proteomes" id="UP001652542"/>
    </source>
</evidence>
<feature type="signal peptide" evidence="2">
    <location>
        <begin position="1"/>
        <end position="28"/>
    </location>
</feature>
<protein>
    <submittedName>
        <fullName evidence="3">PepSY domain-containing protein</fullName>
    </submittedName>
</protein>
<feature type="compositionally biased region" description="Acidic residues" evidence="1">
    <location>
        <begin position="92"/>
        <end position="142"/>
    </location>
</feature>
<feature type="region of interest" description="Disordered" evidence="1">
    <location>
        <begin position="82"/>
        <end position="160"/>
    </location>
</feature>
<accession>A0ABT2ZF39</accession>